<evidence type="ECO:0000256" key="8">
    <source>
        <dbReference type="ARBA" id="ARBA00023136"/>
    </source>
</evidence>
<feature type="transmembrane region" description="Helical" evidence="9">
    <location>
        <begin position="69"/>
        <end position="90"/>
    </location>
</feature>
<dbReference type="AlphaFoldDB" id="A0A286UX76"/>
<dbReference type="PANTHER" id="PTHR30540">
    <property type="entry name" value="OSMOTIC STRESS POTASSIUM TRANSPORTER"/>
    <property type="match status" value="1"/>
</dbReference>
<evidence type="ECO:0000256" key="4">
    <source>
        <dbReference type="ARBA" id="ARBA00022692"/>
    </source>
</evidence>
<dbReference type="Proteomes" id="UP000217199">
    <property type="component" value="Unassembled WGS sequence"/>
</dbReference>
<feature type="domain" description="K+ potassium transporter integral membrane" evidence="10">
    <location>
        <begin position="34"/>
        <end position="517"/>
    </location>
</feature>
<feature type="transmembrane region" description="Helical" evidence="9">
    <location>
        <begin position="195"/>
        <end position="214"/>
    </location>
</feature>
<feature type="transmembrane region" description="Helical" evidence="9">
    <location>
        <begin position="340"/>
        <end position="371"/>
    </location>
</feature>
<feature type="transmembrane region" description="Helical" evidence="9">
    <location>
        <begin position="392"/>
        <end position="412"/>
    </location>
</feature>
<dbReference type="STRING" id="2282107.A0A286UX76"/>
<evidence type="ECO:0000259" key="11">
    <source>
        <dbReference type="Pfam" id="PF22776"/>
    </source>
</evidence>
<dbReference type="Pfam" id="PF02705">
    <property type="entry name" value="K_trans"/>
    <property type="match status" value="1"/>
</dbReference>
<dbReference type="InParanoid" id="A0A286UX76"/>
<evidence type="ECO:0000259" key="10">
    <source>
        <dbReference type="Pfam" id="PF02705"/>
    </source>
</evidence>
<dbReference type="GO" id="GO:0015079">
    <property type="term" value="F:potassium ion transmembrane transporter activity"/>
    <property type="evidence" value="ECO:0007669"/>
    <property type="project" value="InterPro"/>
</dbReference>
<keyword evidence="6 9" id="KW-1133">Transmembrane helix</keyword>
<dbReference type="GO" id="GO:0016020">
    <property type="term" value="C:membrane"/>
    <property type="evidence" value="ECO:0007669"/>
    <property type="project" value="UniProtKB-SubCell"/>
</dbReference>
<dbReference type="OrthoDB" id="504708at2759"/>
<feature type="domain" description="K+ potassium transporter C-terminal" evidence="11">
    <location>
        <begin position="588"/>
        <end position="762"/>
    </location>
</feature>
<keyword evidence="8 9" id="KW-0472">Membrane</keyword>
<feature type="transmembrane region" description="Helical" evidence="9">
    <location>
        <begin position="226"/>
        <end position="247"/>
    </location>
</feature>
<keyword evidence="4 9" id="KW-0812">Transmembrane</keyword>
<evidence type="ECO:0000256" key="3">
    <source>
        <dbReference type="ARBA" id="ARBA00022538"/>
    </source>
</evidence>
<evidence type="ECO:0000256" key="1">
    <source>
        <dbReference type="ARBA" id="ARBA00004141"/>
    </source>
</evidence>
<keyword evidence="5" id="KW-0630">Potassium</keyword>
<comment type="subcellular location">
    <subcellularLocation>
        <location evidence="1">Membrane</location>
        <topology evidence="1">Multi-pass membrane protein</topology>
    </subcellularLocation>
</comment>
<dbReference type="EMBL" id="NBII01000001">
    <property type="protein sequence ID" value="PAV24186.1"/>
    <property type="molecule type" value="Genomic_DNA"/>
</dbReference>
<accession>A0A286UX76</accession>
<evidence type="ECO:0000256" key="2">
    <source>
        <dbReference type="ARBA" id="ARBA00022448"/>
    </source>
</evidence>
<dbReference type="InterPro" id="IPR053951">
    <property type="entry name" value="K_trans_N"/>
</dbReference>
<keyword evidence="2" id="KW-0813">Transport</keyword>
<sequence>MTAKSDVPEEELQGRPSYVRRAPKLTGFMLFATAFQTIGIIYSDIGTSPLYTLNGIWPADGPFPSKEDIIGGVSAIIWSLTLVPLLKYVVVCLRFGTKEGEGGSFALYHGLFPPKLSNADTDRVLTGDQYAFNKNGSFSSSGSTLSLAKLKWPLLSWALLGTSLTMADGILTPAVSVTSAVSGISVVKPSVSDNVTSISIGFLVVLFLVQFLGTSRLASGFAPITFTWFGLLGVTGIVNITTFPGIFRAFDPSRAILLFVRTRDYDLLAGVLLALTGSEAMFANLGQFNAASIRLAFSGFVYPCLILAYLGQGARLIHDGESVFSNIFYLTIPGKTNGPLFWIFFIFAILATLIASQAMITATFSLVQQVINMRSLPPLRMLYTSDRFQGQIYVPFVNYILLIACVIIVAAFKSSTALADAYGFAVTTVFISTTVLLTLQIRFIRRNNIFVTMAFFFFFGFIDCLFWGASLKKVPSGAWVPLMIGTLLATFMVFWTWAKGLEDKFDGANRRNLRLFISEGDDGANTVHIETADERSLNEHDRGSGVTFERDAPTLYYMARTTMQTPTDEKSMMVWEEEKRKLPRIDSCAIFHKLTPGSGVPHSFIGFVRQWPSLPRVVIFLSVRMLPVAHITSNDRYEVTKVRSLTGFYGVTYYLGFRDEFEVKVDEVIQNICLLERQIDPQGSERIIAEIHSAAKTSTHIVPHYHVTSKRSYSGKLGKTLTWLRMMLIEEVYRRIAIMFPETENWLGSADEIIRVGINAEI</sequence>
<dbReference type="PANTHER" id="PTHR30540:SF83">
    <property type="entry name" value="K+ POTASSIUM TRANSPORTER"/>
    <property type="match status" value="1"/>
</dbReference>
<dbReference type="InterPro" id="IPR003855">
    <property type="entry name" value="K+_transporter"/>
</dbReference>
<organism evidence="12 13">
    <name type="scientific">Pyrrhoderma noxium</name>
    <dbReference type="NCBI Taxonomy" id="2282107"/>
    <lineage>
        <taxon>Eukaryota</taxon>
        <taxon>Fungi</taxon>
        <taxon>Dikarya</taxon>
        <taxon>Basidiomycota</taxon>
        <taxon>Agaricomycotina</taxon>
        <taxon>Agaricomycetes</taxon>
        <taxon>Hymenochaetales</taxon>
        <taxon>Hymenochaetaceae</taxon>
        <taxon>Pyrrhoderma</taxon>
    </lineage>
</organism>
<evidence type="ECO:0000256" key="5">
    <source>
        <dbReference type="ARBA" id="ARBA00022958"/>
    </source>
</evidence>
<feature type="transmembrane region" description="Helical" evidence="9">
    <location>
        <begin position="25"/>
        <end position="43"/>
    </location>
</feature>
<evidence type="ECO:0000256" key="7">
    <source>
        <dbReference type="ARBA" id="ARBA00023065"/>
    </source>
</evidence>
<protein>
    <submittedName>
        <fullName evidence="12">Potassium transporter</fullName>
    </submittedName>
</protein>
<reference evidence="12 13" key="1">
    <citation type="journal article" date="2017" name="Mol. Ecol.">
        <title>Comparative and population genomic landscape of Phellinus noxius: A hypervariable fungus causing root rot in trees.</title>
        <authorList>
            <person name="Chung C.L."/>
            <person name="Lee T.J."/>
            <person name="Akiba M."/>
            <person name="Lee H.H."/>
            <person name="Kuo T.H."/>
            <person name="Liu D."/>
            <person name="Ke H.M."/>
            <person name="Yokoi T."/>
            <person name="Roa M.B."/>
            <person name="Lu M.J."/>
            <person name="Chang Y.Y."/>
            <person name="Ann P.J."/>
            <person name="Tsai J.N."/>
            <person name="Chen C.Y."/>
            <person name="Tzean S.S."/>
            <person name="Ota Y."/>
            <person name="Hattori T."/>
            <person name="Sahashi N."/>
            <person name="Liou R.F."/>
            <person name="Kikuchi T."/>
            <person name="Tsai I.J."/>
        </authorList>
    </citation>
    <scope>NUCLEOTIDE SEQUENCE [LARGE SCALE GENOMIC DNA]</scope>
    <source>
        <strain evidence="12 13">FFPRI411160</strain>
    </source>
</reference>
<evidence type="ECO:0000256" key="9">
    <source>
        <dbReference type="SAM" id="Phobius"/>
    </source>
</evidence>
<name>A0A286UX76_9AGAM</name>
<keyword evidence="7" id="KW-0406">Ion transport</keyword>
<comment type="caution">
    <text evidence="12">The sequence shown here is derived from an EMBL/GenBank/DDBJ whole genome shotgun (WGS) entry which is preliminary data.</text>
</comment>
<evidence type="ECO:0000313" key="12">
    <source>
        <dbReference type="EMBL" id="PAV24186.1"/>
    </source>
</evidence>
<keyword evidence="3" id="KW-0633">Potassium transport</keyword>
<feature type="transmembrane region" description="Helical" evidence="9">
    <location>
        <begin position="267"/>
        <end position="286"/>
    </location>
</feature>
<dbReference type="InterPro" id="IPR053952">
    <property type="entry name" value="K_trans_C"/>
</dbReference>
<gene>
    <name evidence="12" type="ORF">PNOK_0125400</name>
</gene>
<evidence type="ECO:0000256" key="6">
    <source>
        <dbReference type="ARBA" id="ARBA00022989"/>
    </source>
</evidence>
<feature type="transmembrane region" description="Helical" evidence="9">
    <location>
        <begin position="476"/>
        <end position="497"/>
    </location>
</feature>
<feature type="transmembrane region" description="Helical" evidence="9">
    <location>
        <begin position="293"/>
        <end position="311"/>
    </location>
</feature>
<dbReference type="Pfam" id="PF22776">
    <property type="entry name" value="K_trans_C"/>
    <property type="match status" value="1"/>
</dbReference>
<feature type="transmembrane region" description="Helical" evidence="9">
    <location>
        <begin position="449"/>
        <end position="470"/>
    </location>
</feature>
<evidence type="ECO:0000313" key="13">
    <source>
        <dbReference type="Proteomes" id="UP000217199"/>
    </source>
</evidence>
<keyword evidence="13" id="KW-1185">Reference proteome</keyword>
<proteinExistence type="predicted"/>
<feature type="transmembrane region" description="Helical" evidence="9">
    <location>
        <begin position="418"/>
        <end position="437"/>
    </location>
</feature>